<keyword evidence="3" id="KW-1185">Reference proteome</keyword>
<evidence type="ECO:0000256" key="1">
    <source>
        <dbReference type="SAM" id="MobiDB-lite"/>
    </source>
</evidence>
<sequence length="109" mass="11542">MWKRSLSPRREPNPTPPPGATVTATAVFPPPQATIRAGTGPKITGQPPPSYATPSPMLAASDVAGKSRNPADFDPFFLRSFQTFPATKSCNPGISPNRPVRAKLAGQVF</sequence>
<evidence type="ECO:0000313" key="2">
    <source>
        <dbReference type="EMBL" id="KAI5323128.1"/>
    </source>
</evidence>
<name>A0AAD4VEP0_PRUDU</name>
<evidence type="ECO:0000313" key="3">
    <source>
        <dbReference type="Proteomes" id="UP001054821"/>
    </source>
</evidence>
<dbReference type="Proteomes" id="UP001054821">
    <property type="component" value="Chromosome 6"/>
</dbReference>
<gene>
    <name evidence="2" type="ORF">L3X38_032200</name>
</gene>
<comment type="caution">
    <text evidence="2">The sequence shown here is derived from an EMBL/GenBank/DDBJ whole genome shotgun (WGS) entry which is preliminary data.</text>
</comment>
<organism evidence="2 3">
    <name type="scientific">Prunus dulcis</name>
    <name type="common">Almond</name>
    <name type="synonym">Amygdalus dulcis</name>
    <dbReference type="NCBI Taxonomy" id="3755"/>
    <lineage>
        <taxon>Eukaryota</taxon>
        <taxon>Viridiplantae</taxon>
        <taxon>Streptophyta</taxon>
        <taxon>Embryophyta</taxon>
        <taxon>Tracheophyta</taxon>
        <taxon>Spermatophyta</taxon>
        <taxon>Magnoliopsida</taxon>
        <taxon>eudicotyledons</taxon>
        <taxon>Gunneridae</taxon>
        <taxon>Pentapetalae</taxon>
        <taxon>rosids</taxon>
        <taxon>fabids</taxon>
        <taxon>Rosales</taxon>
        <taxon>Rosaceae</taxon>
        <taxon>Amygdaloideae</taxon>
        <taxon>Amygdaleae</taxon>
        <taxon>Prunus</taxon>
    </lineage>
</organism>
<dbReference type="EMBL" id="JAJFAZ020000006">
    <property type="protein sequence ID" value="KAI5323128.1"/>
    <property type="molecule type" value="Genomic_DNA"/>
</dbReference>
<accession>A0AAD4VEP0</accession>
<dbReference type="AlphaFoldDB" id="A0AAD4VEP0"/>
<proteinExistence type="predicted"/>
<feature type="region of interest" description="Disordered" evidence="1">
    <location>
        <begin position="1"/>
        <end position="72"/>
    </location>
</feature>
<reference evidence="2 3" key="1">
    <citation type="journal article" date="2022" name="G3 (Bethesda)">
        <title>Whole-genome sequence and methylome profiling of the almond [Prunus dulcis (Mill.) D.A. Webb] cultivar 'Nonpareil'.</title>
        <authorList>
            <person name="D'Amico-Willman K.M."/>
            <person name="Ouma W.Z."/>
            <person name="Meulia T."/>
            <person name="Sideli G.M."/>
            <person name="Gradziel T.M."/>
            <person name="Fresnedo-Ramirez J."/>
        </authorList>
    </citation>
    <scope>NUCLEOTIDE SEQUENCE [LARGE SCALE GENOMIC DNA]</scope>
    <source>
        <strain evidence="2">Clone GOH B32 T37-40</strain>
    </source>
</reference>
<protein>
    <submittedName>
        <fullName evidence="2">Uncharacterized protein</fullName>
    </submittedName>
</protein>